<proteinExistence type="predicted"/>
<keyword evidence="4" id="KW-1185">Reference proteome</keyword>
<name>A0ABW1L449_9BACL</name>
<keyword evidence="1" id="KW-1133">Transmembrane helix</keyword>
<reference evidence="4" key="1">
    <citation type="journal article" date="2019" name="Int. J. Syst. Evol. Microbiol.">
        <title>The Global Catalogue of Microorganisms (GCM) 10K type strain sequencing project: providing services to taxonomists for standard genome sequencing and annotation.</title>
        <authorList>
            <consortium name="The Broad Institute Genomics Platform"/>
            <consortium name="The Broad Institute Genome Sequencing Center for Infectious Disease"/>
            <person name="Wu L."/>
            <person name="Ma J."/>
        </authorList>
    </citation>
    <scope>NUCLEOTIDE SEQUENCE [LARGE SCALE GENOMIC DNA]</scope>
    <source>
        <strain evidence="4">CCUG 54527</strain>
    </source>
</reference>
<dbReference type="RefSeq" id="WP_377732856.1">
    <property type="nucleotide sequence ID" value="NZ_JBHSRI010000003.1"/>
</dbReference>
<feature type="transmembrane region" description="Helical" evidence="1">
    <location>
        <begin position="12"/>
        <end position="37"/>
    </location>
</feature>
<evidence type="ECO:0000313" key="4">
    <source>
        <dbReference type="Proteomes" id="UP001596170"/>
    </source>
</evidence>
<feature type="domain" description="TadE-like" evidence="2">
    <location>
        <begin position="6"/>
        <end position="48"/>
    </location>
</feature>
<evidence type="ECO:0000313" key="3">
    <source>
        <dbReference type="EMBL" id="MFC6038758.1"/>
    </source>
</evidence>
<sequence length="126" mass="13728">MKSQKGQSLVETALIIPIILMLLFGIADFGRVFHVYLTLDHAGREAAREASVGSEDSEIKLKIIDDTSGLDKNKLGISITPGGKVNRVSGSEVTIELTYTVDFLTPFIGQIIGTFNLEDTTVMRVE</sequence>
<evidence type="ECO:0000256" key="1">
    <source>
        <dbReference type="SAM" id="Phobius"/>
    </source>
</evidence>
<dbReference type="Proteomes" id="UP001596170">
    <property type="component" value="Unassembled WGS sequence"/>
</dbReference>
<keyword evidence="1" id="KW-0812">Transmembrane</keyword>
<protein>
    <submittedName>
        <fullName evidence="3">TadE/TadG family type IV pilus assembly protein</fullName>
    </submittedName>
</protein>
<dbReference type="InterPro" id="IPR012495">
    <property type="entry name" value="TadE-like_dom"/>
</dbReference>
<keyword evidence="1" id="KW-0472">Membrane</keyword>
<comment type="caution">
    <text evidence="3">The sequence shown here is derived from an EMBL/GenBank/DDBJ whole genome shotgun (WGS) entry which is preliminary data.</text>
</comment>
<dbReference type="Pfam" id="PF07811">
    <property type="entry name" value="TadE"/>
    <property type="match status" value="1"/>
</dbReference>
<accession>A0ABW1L449</accession>
<dbReference type="EMBL" id="JBHSRI010000003">
    <property type="protein sequence ID" value="MFC6038758.1"/>
    <property type="molecule type" value="Genomic_DNA"/>
</dbReference>
<organism evidence="3 4">
    <name type="scientific">Paenisporosarcina macmurdoensis</name>
    <dbReference type="NCBI Taxonomy" id="212659"/>
    <lineage>
        <taxon>Bacteria</taxon>
        <taxon>Bacillati</taxon>
        <taxon>Bacillota</taxon>
        <taxon>Bacilli</taxon>
        <taxon>Bacillales</taxon>
        <taxon>Caryophanaceae</taxon>
        <taxon>Paenisporosarcina</taxon>
    </lineage>
</organism>
<gene>
    <name evidence="3" type="ORF">ACFPYN_04725</name>
</gene>
<evidence type="ECO:0000259" key="2">
    <source>
        <dbReference type="Pfam" id="PF07811"/>
    </source>
</evidence>